<dbReference type="Gene3D" id="3.30.2350.10">
    <property type="entry name" value="Pseudouridine synthase"/>
    <property type="match status" value="1"/>
</dbReference>
<evidence type="ECO:0000259" key="1">
    <source>
        <dbReference type="Pfam" id="PF00849"/>
    </source>
</evidence>
<proteinExistence type="predicted"/>
<dbReference type="Pfam" id="PF00849">
    <property type="entry name" value="PseudoU_synth_2"/>
    <property type="match status" value="1"/>
</dbReference>
<comment type="caution">
    <text evidence="2">The sequence shown here is derived from an EMBL/GenBank/DDBJ whole genome shotgun (WGS) entry which is preliminary data.</text>
</comment>
<dbReference type="InterPro" id="IPR006224">
    <property type="entry name" value="PsdUridine_synth_RluA-like_CS"/>
</dbReference>
<accession>A0ABN1JPS8</accession>
<name>A0ABN1JPS8_9BURK</name>
<dbReference type="RefSeq" id="WP_141285267.1">
    <property type="nucleotide sequence ID" value="NZ_BAAAEW010000004.1"/>
</dbReference>
<gene>
    <name evidence="2" type="ORF">GCM10009107_09480</name>
</gene>
<organism evidence="2 3">
    <name type="scientific">Ideonella azotifigens</name>
    <dbReference type="NCBI Taxonomy" id="513160"/>
    <lineage>
        <taxon>Bacteria</taxon>
        <taxon>Pseudomonadati</taxon>
        <taxon>Pseudomonadota</taxon>
        <taxon>Betaproteobacteria</taxon>
        <taxon>Burkholderiales</taxon>
        <taxon>Sphaerotilaceae</taxon>
        <taxon>Ideonella</taxon>
    </lineage>
</organism>
<dbReference type="InterPro" id="IPR020103">
    <property type="entry name" value="PsdUridine_synth_cat_dom_sf"/>
</dbReference>
<dbReference type="SUPFAM" id="SSF55120">
    <property type="entry name" value="Pseudouridine synthase"/>
    <property type="match status" value="1"/>
</dbReference>
<dbReference type="InterPro" id="IPR050188">
    <property type="entry name" value="RluA_PseudoU_synthase"/>
</dbReference>
<dbReference type="PROSITE" id="PS01129">
    <property type="entry name" value="PSI_RLU"/>
    <property type="match status" value="1"/>
</dbReference>
<keyword evidence="3" id="KW-1185">Reference proteome</keyword>
<sequence>MTRPKPSWRPLPRAGVPASCVALPHGGRWPSLLAFLAERLPVLSEADWARRMDQGLVLDGQGQPLAPAAPYTPSRHGPAALVWYWREVADEVEIPFEAELLYRDHHLVVVDKPHFLPMSPVGRYARHTLLARLQQSLGLDSLTPIHRLDRETAGVVVFCIEPATRAAYQALFRERAVHKVYEAVAPASKSLRFPLQRRSRIAPAAHHMLMQETGGEPNAETCIECLGSLAGDAALAHYRLRPLTGRTHQLRVHMNALGLPLLHDTLYPVLHAEPAPGEAPDFSRPLQLLARELAFVDPVTGLSHHFSSTRTLAAVAGHAAQRNWAQAPGSAV</sequence>
<dbReference type="PANTHER" id="PTHR21600:SF84">
    <property type="entry name" value="PSEUDOURIDINE SYNTHASE RSUA_RLUA-LIKE DOMAIN-CONTAINING PROTEIN"/>
    <property type="match status" value="1"/>
</dbReference>
<protein>
    <submittedName>
        <fullName evidence="2">RluA family pseudouridine synthase</fullName>
    </submittedName>
</protein>
<reference evidence="2 3" key="1">
    <citation type="journal article" date="2019" name="Int. J. Syst. Evol. Microbiol.">
        <title>The Global Catalogue of Microorganisms (GCM) 10K type strain sequencing project: providing services to taxonomists for standard genome sequencing and annotation.</title>
        <authorList>
            <consortium name="The Broad Institute Genomics Platform"/>
            <consortium name="The Broad Institute Genome Sequencing Center for Infectious Disease"/>
            <person name="Wu L."/>
            <person name="Ma J."/>
        </authorList>
    </citation>
    <scope>NUCLEOTIDE SEQUENCE [LARGE SCALE GENOMIC DNA]</scope>
    <source>
        <strain evidence="2 3">JCM 15503</strain>
    </source>
</reference>
<dbReference type="EMBL" id="BAAAEW010000004">
    <property type="protein sequence ID" value="GAA0744203.1"/>
    <property type="molecule type" value="Genomic_DNA"/>
</dbReference>
<evidence type="ECO:0000313" key="2">
    <source>
        <dbReference type="EMBL" id="GAA0744203.1"/>
    </source>
</evidence>
<dbReference type="PANTHER" id="PTHR21600">
    <property type="entry name" value="MITOCHONDRIAL RNA PSEUDOURIDINE SYNTHASE"/>
    <property type="match status" value="1"/>
</dbReference>
<feature type="domain" description="Pseudouridine synthase RsuA/RluA-like" evidence="1">
    <location>
        <begin position="106"/>
        <end position="256"/>
    </location>
</feature>
<dbReference type="InterPro" id="IPR006145">
    <property type="entry name" value="PsdUridine_synth_RsuA/RluA"/>
</dbReference>
<evidence type="ECO:0000313" key="3">
    <source>
        <dbReference type="Proteomes" id="UP001500279"/>
    </source>
</evidence>
<dbReference type="Proteomes" id="UP001500279">
    <property type="component" value="Unassembled WGS sequence"/>
</dbReference>